<proteinExistence type="predicted"/>
<dbReference type="Pfam" id="PF11706">
    <property type="entry name" value="zf-CGNR"/>
    <property type="match status" value="1"/>
</dbReference>
<evidence type="ECO:0000259" key="1">
    <source>
        <dbReference type="Pfam" id="PF11706"/>
    </source>
</evidence>
<gene>
    <name evidence="2" type="ORF">ACFQ16_01375</name>
</gene>
<protein>
    <submittedName>
        <fullName evidence="2">CGNR zinc finger domain-containing protein</fullName>
    </submittedName>
</protein>
<dbReference type="Gene3D" id="1.10.3300.10">
    <property type="entry name" value="Jann2411-like domain"/>
    <property type="match status" value="1"/>
</dbReference>
<dbReference type="Proteomes" id="UP001597018">
    <property type="component" value="Unassembled WGS sequence"/>
</dbReference>
<comment type="caution">
    <text evidence="2">The sequence shown here is derived from an EMBL/GenBank/DDBJ whole genome shotgun (WGS) entry which is preliminary data.</text>
</comment>
<keyword evidence="3" id="KW-1185">Reference proteome</keyword>
<feature type="domain" description="Zinc finger CGNR" evidence="1">
    <location>
        <begin position="135"/>
        <end position="178"/>
    </location>
</feature>
<reference evidence="3" key="1">
    <citation type="journal article" date="2019" name="Int. J. Syst. Evol. Microbiol.">
        <title>The Global Catalogue of Microorganisms (GCM) 10K type strain sequencing project: providing services to taxonomists for standard genome sequencing and annotation.</title>
        <authorList>
            <consortium name="The Broad Institute Genomics Platform"/>
            <consortium name="The Broad Institute Genome Sequencing Center for Infectious Disease"/>
            <person name="Wu L."/>
            <person name="Ma J."/>
        </authorList>
    </citation>
    <scope>NUCLEOTIDE SEQUENCE [LARGE SCALE GENOMIC DNA]</scope>
    <source>
        <strain evidence="3">CCUG 56401</strain>
    </source>
</reference>
<dbReference type="InterPro" id="IPR010852">
    <property type="entry name" value="ABATE"/>
</dbReference>
<dbReference type="SUPFAM" id="SSF160904">
    <property type="entry name" value="Jann2411-like"/>
    <property type="match status" value="1"/>
</dbReference>
<dbReference type="Pfam" id="PF07336">
    <property type="entry name" value="ABATE"/>
    <property type="match status" value="1"/>
</dbReference>
<dbReference type="RefSeq" id="WP_263249994.1">
    <property type="nucleotide sequence ID" value="NZ_BAABLT010000034.1"/>
</dbReference>
<evidence type="ECO:0000313" key="3">
    <source>
        <dbReference type="Proteomes" id="UP001597018"/>
    </source>
</evidence>
<dbReference type="InterPro" id="IPR021005">
    <property type="entry name" value="Znf_CGNR"/>
</dbReference>
<sequence length="180" mass="19965">MVFVNSKAVAPEVERSSALDATGLEIERDIELVLAFLNTCDAEKGTEVLADPAQWRQWCAERELGEAPETSATREVRDAMRAAVSCGTRPEAVLTDAWPVTVALHTGVPVLTGTDAVGAILVAATRLVHTGHWDRVKICPAEDCLWAFYDRSRNRSRTWCSMRVCGNREKARSWRERHTG</sequence>
<dbReference type="InterPro" id="IPR023286">
    <property type="entry name" value="ABATE_dom_sf"/>
</dbReference>
<dbReference type="PANTHER" id="PTHR35525:SF3">
    <property type="entry name" value="BLL6575 PROTEIN"/>
    <property type="match status" value="1"/>
</dbReference>
<organism evidence="2 3">
    <name type="scientific">Saccharopolyspora rosea</name>
    <dbReference type="NCBI Taxonomy" id="524884"/>
    <lineage>
        <taxon>Bacteria</taxon>
        <taxon>Bacillati</taxon>
        <taxon>Actinomycetota</taxon>
        <taxon>Actinomycetes</taxon>
        <taxon>Pseudonocardiales</taxon>
        <taxon>Pseudonocardiaceae</taxon>
        <taxon>Saccharopolyspora</taxon>
    </lineage>
</organism>
<dbReference type="EMBL" id="JBHTIW010000001">
    <property type="protein sequence ID" value="MFD0918382.1"/>
    <property type="molecule type" value="Genomic_DNA"/>
</dbReference>
<accession>A0ABW3FL24</accession>
<dbReference type="PANTHER" id="PTHR35525">
    <property type="entry name" value="BLL6575 PROTEIN"/>
    <property type="match status" value="1"/>
</dbReference>
<name>A0ABW3FL24_9PSEU</name>
<evidence type="ECO:0000313" key="2">
    <source>
        <dbReference type="EMBL" id="MFD0918382.1"/>
    </source>
</evidence>